<gene>
    <name evidence="3" type="ORF">GGX14DRAFT_632691</name>
</gene>
<dbReference type="AlphaFoldDB" id="A0AAD6VJI5"/>
<keyword evidence="4" id="KW-1185">Reference proteome</keyword>
<keyword evidence="2" id="KW-0732">Signal</keyword>
<feature type="signal peptide" evidence="2">
    <location>
        <begin position="1"/>
        <end position="21"/>
    </location>
</feature>
<protein>
    <submittedName>
        <fullName evidence="3">Uncharacterized protein</fullName>
    </submittedName>
</protein>
<feature type="compositionally biased region" description="Basic residues" evidence="1">
    <location>
        <begin position="244"/>
        <end position="256"/>
    </location>
</feature>
<feature type="region of interest" description="Disordered" evidence="1">
    <location>
        <begin position="547"/>
        <end position="581"/>
    </location>
</feature>
<organism evidence="3 4">
    <name type="scientific">Mycena pura</name>
    <dbReference type="NCBI Taxonomy" id="153505"/>
    <lineage>
        <taxon>Eukaryota</taxon>
        <taxon>Fungi</taxon>
        <taxon>Dikarya</taxon>
        <taxon>Basidiomycota</taxon>
        <taxon>Agaricomycotina</taxon>
        <taxon>Agaricomycetes</taxon>
        <taxon>Agaricomycetidae</taxon>
        <taxon>Agaricales</taxon>
        <taxon>Marasmiineae</taxon>
        <taxon>Mycenaceae</taxon>
        <taxon>Mycena</taxon>
    </lineage>
</organism>
<comment type="caution">
    <text evidence="3">The sequence shown here is derived from an EMBL/GenBank/DDBJ whole genome shotgun (WGS) entry which is preliminary data.</text>
</comment>
<feature type="compositionally biased region" description="Basic and acidic residues" evidence="1">
    <location>
        <begin position="553"/>
        <end position="570"/>
    </location>
</feature>
<evidence type="ECO:0000313" key="4">
    <source>
        <dbReference type="Proteomes" id="UP001219525"/>
    </source>
</evidence>
<evidence type="ECO:0000313" key="3">
    <source>
        <dbReference type="EMBL" id="KAJ7208839.1"/>
    </source>
</evidence>
<dbReference type="Proteomes" id="UP001219525">
    <property type="component" value="Unassembled WGS sequence"/>
</dbReference>
<sequence>MSHVALTPLYRLFIGICYAAASHIRTHSAMENNITIDATNASEVLKKAGGFSGPTRRAMQRRNTDLAVLLNPTANLHLLQGMLAIIRLPNTDRPKFSRGYEFKHLMQVFGVDTLHQVFIRTPAPTVYRQRLKHNIHVANAIAKSVQKVYTCSMLNAICFCFLFLLLDPDIKKRGCINRTASEGDMCGALFGNRRHLQPITSVIQTLVFWYSGTLQYRTEIECKPNPYPSKNIKCAAMGAARAPRPPRARKYHRRARSAPEQAAQGDHARARGGVGLVALRLSSAWGLCTAHALRPPPPRRAPRVTRRLLGCTAHALRPPPLRRAPRAPSLRTFEPAALAHDLSAPPARSSLCVRRRGVHRAHHRCALSSPRRLHVISLRRLLAPRSASAAAACTTRAIAARSRVSSARRSRAFERAALPRDLPALPARSPPHSASSAAACSMRVMRHRCALSTMARAVHTHALRPPPPRAPRAPSLRAFARRSRSEGGNNSGAFSGRNTVMTGLNDTNIHLAWPDQYLALSAVPEVPYGTIVTDEVRCCSDTRQAVAGTEQPKALDERGEGAGVGIDERRKMKAQSPEVVL</sequence>
<proteinExistence type="predicted"/>
<accession>A0AAD6VJI5</accession>
<reference evidence="3" key="1">
    <citation type="submission" date="2023-03" db="EMBL/GenBank/DDBJ databases">
        <title>Massive genome expansion in bonnet fungi (Mycena s.s.) driven by repeated elements and novel gene families across ecological guilds.</title>
        <authorList>
            <consortium name="Lawrence Berkeley National Laboratory"/>
            <person name="Harder C.B."/>
            <person name="Miyauchi S."/>
            <person name="Viragh M."/>
            <person name="Kuo A."/>
            <person name="Thoen E."/>
            <person name="Andreopoulos B."/>
            <person name="Lu D."/>
            <person name="Skrede I."/>
            <person name="Drula E."/>
            <person name="Henrissat B."/>
            <person name="Morin E."/>
            <person name="Kohler A."/>
            <person name="Barry K."/>
            <person name="LaButti K."/>
            <person name="Morin E."/>
            <person name="Salamov A."/>
            <person name="Lipzen A."/>
            <person name="Mereny Z."/>
            <person name="Hegedus B."/>
            <person name="Baldrian P."/>
            <person name="Stursova M."/>
            <person name="Weitz H."/>
            <person name="Taylor A."/>
            <person name="Grigoriev I.V."/>
            <person name="Nagy L.G."/>
            <person name="Martin F."/>
            <person name="Kauserud H."/>
        </authorList>
    </citation>
    <scope>NUCLEOTIDE SEQUENCE</scope>
    <source>
        <strain evidence="3">9144</strain>
    </source>
</reference>
<evidence type="ECO:0000256" key="2">
    <source>
        <dbReference type="SAM" id="SignalP"/>
    </source>
</evidence>
<feature type="chain" id="PRO_5042036147" evidence="2">
    <location>
        <begin position="22"/>
        <end position="581"/>
    </location>
</feature>
<evidence type="ECO:0000256" key="1">
    <source>
        <dbReference type="SAM" id="MobiDB-lite"/>
    </source>
</evidence>
<dbReference type="EMBL" id="JARJCW010000032">
    <property type="protein sequence ID" value="KAJ7208839.1"/>
    <property type="molecule type" value="Genomic_DNA"/>
</dbReference>
<name>A0AAD6VJI5_9AGAR</name>
<feature type="region of interest" description="Disordered" evidence="1">
    <location>
        <begin position="243"/>
        <end position="269"/>
    </location>
</feature>